<keyword evidence="4" id="KW-1185">Reference proteome</keyword>
<dbReference type="InterPro" id="IPR000073">
    <property type="entry name" value="AB_hydrolase_1"/>
</dbReference>
<dbReference type="Pfam" id="PF00561">
    <property type="entry name" value="Abhydrolase_1"/>
    <property type="match status" value="1"/>
</dbReference>
<dbReference type="InterPro" id="IPR050471">
    <property type="entry name" value="AB_hydrolase"/>
</dbReference>
<accession>A0A9Q8V9T0</accession>
<evidence type="ECO:0000313" key="3">
    <source>
        <dbReference type="EMBL" id="UNI18605.1"/>
    </source>
</evidence>
<protein>
    <recommendedName>
        <fullName evidence="2">AB hydrolase-1 domain-containing protein</fullName>
    </recommendedName>
</protein>
<dbReference type="GeneID" id="72066811"/>
<name>A0A9Q8V9T0_9HYPO</name>
<gene>
    <name evidence="3" type="ORF">JDV02_004860</name>
</gene>
<dbReference type="SUPFAM" id="SSF53474">
    <property type="entry name" value="alpha/beta-Hydrolases"/>
    <property type="match status" value="1"/>
</dbReference>
<evidence type="ECO:0000256" key="1">
    <source>
        <dbReference type="SAM" id="MobiDB-lite"/>
    </source>
</evidence>
<dbReference type="PANTHER" id="PTHR43433:SF5">
    <property type="entry name" value="AB HYDROLASE-1 DOMAIN-CONTAINING PROTEIN"/>
    <property type="match status" value="1"/>
</dbReference>
<dbReference type="PANTHER" id="PTHR43433">
    <property type="entry name" value="HYDROLASE, ALPHA/BETA FOLD FAMILY PROTEIN"/>
    <property type="match status" value="1"/>
</dbReference>
<reference evidence="3" key="1">
    <citation type="submission" date="2021-11" db="EMBL/GenBank/DDBJ databases">
        <title>Purpureocillium_takamizusanense_genome.</title>
        <authorList>
            <person name="Nguyen N.-H."/>
        </authorList>
    </citation>
    <scope>NUCLEOTIDE SEQUENCE</scope>
    <source>
        <strain evidence="3">PT3</strain>
    </source>
</reference>
<dbReference type="Gene3D" id="3.40.50.1820">
    <property type="entry name" value="alpha/beta hydrolase"/>
    <property type="match status" value="1"/>
</dbReference>
<evidence type="ECO:0000259" key="2">
    <source>
        <dbReference type="Pfam" id="PF00561"/>
    </source>
</evidence>
<organism evidence="3 4">
    <name type="scientific">Purpureocillium takamizusanense</name>
    <dbReference type="NCBI Taxonomy" id="2060973"/>
    <lineage>
        <taxon>Eukaryota</taxon>
        <taxon>Fungi</taxon>
        <taxon>Dikarya</taxon>
        <taxon>Ascomycota</taxon>
        <taxon>Pezizomycotina</taxon>
        <taxon>Sordariomycetes</taxon>
        <taxon>Hypocreomycetidae</taxon>
        <taxon>Hypocreales</taxon>
        <taxon>Ophiocordycipitaceae</taxon>
        <taxon>Purpureocillium</taxon>
    </lineage>
</organism>
<dbReference type="InterPro" id="IPR029058">
    <property type="entry name" value="AB_hydrolase_fold"/>
</dbReference>
<dbReference type="Proteomes" id="UP000829364">
    <property type="component" value="Chromosome 4"/>
</dbReference>
<proteinExistence type="predicted"/>
<evidence type="ECO:0000313" key="4">
    <source>
        <dbReference type="Proteomes" id="UP000829364"/>
    </source>
</evidence>
<dbReference type="EMBL" id="CP086357">
    <property type="protein sequence ID" value="UNI18605.1"/>
    <property type="molecule type" value="Genomic_DNA"/>
</dbReference>
<dbReference type="OrthoDB" id="10249433at2759"/>
<dbReference type="KEGG" id="ptkz:JDV02_004860"/>
<feature type="domain" description="AB hydrolase-1" evidence="2">
    <location>
        <begin position="151"/>
        <end position="342"/>
    </location>
</feature>
<feature type="region of interest" description="Disordered" evidence="1">
    <location>
        <begin position="135"/>
        <end position="157"/>
    </location>
</feature>
<dbReference type="RefSeq" id="XP_047842086.1">
    <property type="nucleotide sequence ID" value="XM_047986106.1"/>
</dbReference>
<dbReference type="AlphaFoldDB" id="A0A9Q8V9T0"/>
<sequence>MTASTTTTARTYALDRPILEHGGPAHVRQALLPGTTTAPREPANYAFSAPDGTRLVYHVCGHGPELVLGTSPGWGPGINYLVSALRPLAASGRATLVVLQTRGTAPSGRPADESRMGSRHMAADLDALRRHLLLGNHDGNEDDEGQEGSQGTGDRPVTVIGHSNGGAIALAYAADFPSHCARAVLLGAQVIGAADQGPIFMRALAARESDPRFAPAVARFRSILGAEAGFDSDADLTSFIEAVLPLYFYGPERGGVAQFAADAGDPLVVQNWPNAKQRAADAQPEANVIGDLSRVTADVLLVSGRDDFICSVEASAQAREAIGPRARHVVYEECGHMAWIEKRDEFFKDLLAFLP</sequence>